<comment type="subcellular location">
    <subcellularLocation>
        <location evidence="1">Cell membrane</location>
        <topology evidence="1">Multi-pass membrane protein</topology>
    </subcellularLocation>
</comment>
<keyword evidence="5 6" id="KW-0472">Membrane</keyword>
<evidence type="ECO:0000256" key="4">
    <source>
        <dbReference type="ARBA" id="ARBA00022989"/>
    </source>
</evidence>
<keyword evidence="3 6" id="KW-0812">Transmembrane</keyword>
<reference evidence="7" key="2">
    <citation type="journal article" date="2021" name="PeerJ">
        <title>Extensive microbial diversity within the chicken gut microbiome revealed by metagenomics and culture.</title>
        <authorList>
            <person name="Gilroy R."/>
            <person name="Ravi A."/>
            <person name="Getino M."/>
            <person name="Pursley I."/>
            <person name="Horton D.L."/>
            <person name="Alikhan N.F."/>
            <person name="Baker D."/>
            <person name="Gharbi K."/>
            <person name="Hall N."/>
            <person name="Watson M."/>
            <person name="Adriaenssens E.M."/>
            <person name="Foster-Nyarko E."/>
            <person name="Jarju S."/>
            <person name="Secka A."/>
            <person name="Antonio M."/>
            <person name="Oren A."/>
            <person name="Chaudhuri R.R."/>
            <person name="La Ragione R."/>
            <person name="Hildebrand F."/>
            <person name="Pallen M.J."/>
        </authorList>
    </citation>
    <scope>NUCLEOTIDE SEQUENCE</scope>
    <source>
        <strain evidence="7">CHK188-20938</strain>
    </source>
</reference>
<protein>
    <submittedName>
        <fullName evidence="7">Cobalt ECF transporter T component CbiQ</fullName>
    </submittedName>
</protein>
<evidence type="ECO:0000256" key="2">
    <source>
        <dbReference type="ARBA" id="ARBA00022475"/>
    </source>
</evidence>
<dbReference type="CDD" id="cd16914">
    <property type="entry name" value="EcfT"/>
    <property type="match status" value="1"/>
</dbReference>
<dbReference type="NCBIfam" id="TIGR02454">
    <property type="entry name" value="ECF_T_CbiQ"/>
    <property type="match status" value="1"/>
</dbReference>
<dbReference type="InterPro" id="IPR052770">
    <property type="entry name" value="Cobalt_transport_CbiQ"/>
</dbReference>
<keyword evidence="2" id="KW-1003">Cell membrane</keyword>
<proteinExistence type="predicted"/>
<feature type="transmembrane region" description="Helical" evidence="6">
    <location>
        <begin position="22"/>
        <end position="45"/>
    </location>
</feature>
<comment type="caution">
    <text evidence="7">The sequence shown here is derived from an EMBL/GenBank/DDBJ whole genome shotgun (WGS) entry which is preliminary data.</text>
</comment>
<evidence type="ECO:0000313" key="8">
    <source>
        <dbReference type="Proteomes" id="UP000824169"/>
    </source>
</evidence>
<dbReference type="GO" id="GO:0006824">
    <property type="term" value="P:cobalt ion transport"/>
    <property type="evidence" value="ECO:0007669"/>
    <property type="project" value="InterPro"/>
</dbReference>
<evidence type="ECO:0000313" key="7">
    <source>
        <dbReference type="EMBL" id="HIV25584.1"/>
    </source>
</evidence>
<gene>
    <name evidence="7" type="primary">cbiQ</name>
    <name evidence="7" type="ORF">IAB71_07350</name>
</gene>
<feature type="transmembrane region" description="Helical" evidence="6">
    <location>
        <begin position="66"/>
        <end position="86"/>
    </location>
</feature>
<dbReference type="InterPro" id="IPR012809">
    <property type="entry name" value="ECF_CbiQ"/>
</dbReference>
<evidence type="ECO:0000256" key="1">
    <source>
        <dbReference type="ARBA" id="ARBA00004651"/>
    </source>
</evidence>
<dbReference type="PANTHER" id="PTHR43723">
    <property type="entry name" value="COBALT TRANSPORT PROTEIN CBIQ"/>
    <property type="match status" value="1"/>
</dbReference>
<evidence type="ECO:0000256" key="6">
    <source>
        <dbReference type="SAM" id="Phobius"/>
    </source>
</evidence>
<feature type="transmembrane region" description="Helical" evidence="6">
    <location>
        <begin position="237"/>
        <end position="256"/>
    </location>
</feature>
<dbReference type="PANTHER" id="PTHR43723:SF1">
    <property type="entry name" value="COBALT TRANSPORT PROTEIN CBIQ"/>
    <property type="match status" value="1"/>
</dbReference>
<keyword evidence="4 6" id="KW-1133">Transmembrane helix</keyword>
<name>A0A9D1TA88_9FIRM</name>
<dbReference type="EMBL" id="DVOO01000021">
    <property type="protein sequence ID" value="HIV25584.1"/>
    <property type="molecule type" value="Genomic_DNA"/>
</dbReference>
<reference evidence="7" key="1">
    <citation type="submission" date="2020-10" db="EMBL/GenBank/DDBJ databases">
        <authorList>
            <person name="Gilroy R."/>
        </authorList>
    </citation>
    <scope>NUCLEOTIDE SEQUENCE</scope>
    <source>
        <strain evidence="7">CHK188-20938</strain>
    </source>
</reference>
<accession>A0A9D1TA88</accession>
<sequence length="257" mass="28887">MLLIDKLCYRSNLRYVNAGEKFTYSLLTLCMCIVSRSILLALLVLAVNSFLTVGKGGIPLFRYRNLMLVPLVFLLLSTLAIIVNISRTPLDAYAIPLGSFYITGSFASLYQGLQLILTAMASVSCLYFLALNTPMTDILNELRKLKLPGLLLELMLLIYRFIFVLLEIASSILTAQKSRLGNRDFKTSVKSFGAMVSVLFVRSLKKSGALYDAMESRCYDGTIHVLTENYPPKKAEIFLILLFEILLLLLTIWSKLR</sequence>
<dbReference type="Pfam" id="PF02361">
    <property type="entry name" value="CbiQ"/>
    <property type="match status" value="1"/>
</dbReference>
<feature type="transmembrane region" description="Helical" evidence="6">
    <location>
        <begin position="115"/>
        <end position="134"/>
    </location>
</feature>
<feature type="transmembrane region" description="Helical" evidence="6">
    <location>
        <begin position="154"/>
        <end position="175"/>
    </location>
</feature>
<dbReference type="InterPro" id="IPR003339">
    <property type="entry name" value="ABC/ECF_trnsptr_transmembrane"/>
</dbReference>
<dbReference type="Proteomes" id="UP000824169">
    <property type="component" value="Unassembled WGS sequence"/>
</dbReference>
<evidence type="ECO:0000256" key="5">
    <source>
        <dbReference type="ARBA" id="ARBA00023136"/>
    </source>
</evidence>
<organism evidence="7 8">
    <name type="scientific">Candidatus Scatomonas pullistercoris</name>
    <dbReference type="NCBI Taxonomy" id="2840920"/>
    <lineage>
        <taxon>Bacteria</taxon>
        <taxon>Bacillati</taxon>
        <taxon>Bacillota</taxon>
        <taxon>Clostridia</taxon>
        <taxon>Lachnospirales</taxon>
        <taxon>Lachnospiraceae</taxon>
        <taxon>Lachnospiraceae incertae sedis</taxon>
        <taxon>Candidatus Scatomonas</taxon>
    </lineage>
</organism>
<dbReference type="AlphaFoldDB" id="A0A9D1TA88"/>
<evidence type="ECO:0000256" key="3">
    <source>
        <dbReference type="ARBA" id="ARBA00022692"/>
    </source>
</evidence>
<dbReference type="GO" id="GO:0043190">
    <property type="term" value="C:ATP-binding cassette (ABC) transporter complex"/>
    <property type="evidence" value="ECO:0007669"/>
    <property type="project" value="InterPro"/>
</dbReference>